<dbReference type="EMBL" id="HBIH01042214">
    <property type="protein sequence ID" value="CAE0336332.1"/>
    <property type="molecule type" value="Transcribed_RNA"/>
</dbReference>
<dbReference type="AlphaFoldDB" id="A0A7S3IYF5"/>
<evidence type="ECO:0000313" key="2">
    <source>
        <dbReference type="EMBL" id="CAE0336332.1"/>
    </source>
</evidence>
<proteinExistence type="predicted"/>
<protein>
    <submittedName>
        <fullName evidence="2">Uncharacterized protein</fullName>
    </submittedName>
</protein>
<feature type="region of interest" description="Disordered" evidence="1">
    <location>
        <begin position="72"/>
        <end position="100"/>
    </location>
</feature>
<reference evidence="2" key="1">
    <citation type="submission" date="2021-01" db="EMBL/GenBank/DDBJ databases">
        <authorList>
            <person name="Corre E."/>
            <person name="Pelletier E."/>
            <person name="Niang G."/>
            <person name="Scheremetjew M."/>
            <person name="Finn R."/>
            <person name="Kale V."/>
            <person name="Holt S."/>
            <person name="Cochrane G."/>
            <person name="Meng A."/>
            <person name="Brown T."/>
            <person name="Cohen L."/>
        </authorList>
    </citation>
    <scope>NUCLEOTIDE SEQUENCE</scope>
    <source>
        <strain evidence="2">S3</strain>
    </source>
</reference>
<organism evidence="2">
    <name type="scientific">Strombidium inclinatum</name>
    <dbReference type="NCBI Taxonomy" id="197538"/>
    <lineage>
        <taxon>Eukaryota</taxon>
        <taxon>Sar</taxon>
        <taxon>Alveolata</taxon>
        <taxon>Ciliophora</taxon>
        <taxon>Intramacronucleata</taxon>
        <taxon>Spirotrichea</taxon>
        <taxon>Oligotrichia</taxon>
        <taxon>Strombidiidae</taxon>
        <taxon>Strombidium</taxon>
    </lineage>
</organism>
<accession>A0A7S3IYF5</accession>
<gene>
    <name evidence="2" type="ORF">SINC0208_LOCUS16971</name>
</gene>
<sequence>MEKFGGGKVGIEAMSDSLANSMTNFSKNRDNESFMYASHLPQFSQIPKLVGQNFGSSNLKKGKKRFHQSFLDDSRVSPRHPQLPDFSGSRKRRNDVLGGYDTEVTGGLENGNFNMTYDEGFTNAFDSNDGTRSIQPKKNTREFEVGGVQAKKIFLKKQTVNTSQYQSEKHSKAKSQSNVHRYFTDGKIGHKCFI</sequence>
<name>A0A7S3IYF5_9SPIT</name>
<evidence type="ECO:0000256" key="1">
    <source>
        <dbReference type="SAM" id="MobiDB-lite"/>
    </source>
</evidence>